<comment type="caution">
    <text evidence="1">The sequence shown here is derived from an EMBL/GenBank/DDBJ whole genome shotgun (WGS) entry which is preliminary data.</text>
</comment>
<proteinExistence type="predicted"/>
<evidence type="ECO:0000313" key="1">
    <source>
        <dbReference type="EMBL" id="KDN17442.1"/>
    </source>
</evidence>
<name>A0A066TV38_9PSEU</name>
<gene>
    <name evidence="1" type="ORF">DV20_36280</name>
</gene>
<organism evidence="1 2">
    <name type="scientific">Amycolatopsis rifamycinica</name>
    <dbReference type="NCBI Taxonomy" id="287986"/>
    <lineage>
        <taxon>Bacteria</taxon>
        <taxon>Bacillati</taxon>
        <taxon>Actinomycetota</taxon>
        <taxon>Actinomycetes</taxon>
        <taxon>Pseudonocardiales</taxon>
        <taxon>Pseudonocardiaceae</taxon>
        <taxon>Amycolatopsis</taxon>
    </lineage>
</organism>
<evidence type="ECO:0008006" key="3">
    <source>
        <dbReference type="Google" id="ProtNLM"/>
    </source>
</evidence>
<sequence>MTAAGSVTMASSVFAPRCTRLAPGDRGGPIDERGLPALRARARERVRAVLAAVPMPRPWSMNAWVDGLEAWRGREIDLVPVAHRPGQPSGAWQARPDYDLIAYTEHTSALHQDHIIAHELAHLLCAHTGTCLMSEAEAAELAPDLAPRALSHLLTRVTTGTDEYEAELIAVLLMSAATSEPAAVQPGASGRAADQARRLAALLG</sequence>
<reference evidence="1 2" key="1">
    <citation type="submission" date="2014-05" db="EMBL/GenBank/DDBJ databases">
        <title>Draft genome sequence of Amycolatopsis rifamycinica DSM 46095.</title>
        <authorList>
            <person name="Lal R."/>
            <person name="Saxena A."/>
            <person name="Kumari R."/>
            <person name="Mukherjee U."/>
            <person name="Singh P."/>
            <person name="Sangwan N."/>
            <person name="Mahato N.K."/>
        </authorList>
    </citation>
    <scope>NUCLEOTIDE SEQUENCE [LARGE SCALE GENOMIC DNA]</scope>
    <source>
        <strain evidence="1 2">DSM 46095</strain>
    </source>
</reference>
<keyword evidence="2" id="KW-1185">Reference proteome</keyword>
<dbReference type="Proteomes" id="UP000027345">
    <property type="component" value="Unassembled WGS sequence"/>
</dbReference>
<evidence type="ECO:0000313" key="2">
    <source>
        <dbReference type="Proteomes" id="UP000027345"/>
    </source>
</evidence>
<dbReference type="AlphaFoldDB" id="A0A066TV38"/>
<dbReference type="STRING" id="287986.DV20_36280"/>
<accession>A0A066TV38</accession>
<protein>
    <recommendedName>
        <fullName evidence="3">IrrE N-terminal-like domain-containing protein</fullName>
    </recommendedName>
</protein>
<dbReference type="OrthoDB" id="4144896at2"/>
<dbReference type="EMBL" id="JMQI01000073">
    <property type="protein sequence ID" value="KDN17442.1"/>
    <property type="molecule type" value="Genomic_DNA"/>
</dbReference>
<dbReference type="eggNOG" id="COG2856">
    <property type="taxonomic scope" value="Bacteria"/>
</dbReference>